<reference evidence="7 8" key="1">
    <citation type="submission" date="2016-10" db="EMBL/GenBank/DDBJ databases">
        <authorList>
            <person name="de Groot N.N."/>
        </authorList>
    </citation>
    <scope>NUCLEOTIDE SEQUENCE [LARGE SCALE GENOMIC DNA]</scope>
    <source>
        <strain evidence="7 8">CGMCC 1.7005</strain>
    </source>
</reference>
<dbReference type="InterPro" id="IPR000748">
    <property type="entry name" value="PsdUridine_synth_RsuA/RluB/E/F"/>
</dbReference>
<name>A0A1I7BAN1_9FLAO</name>
<evidence type="ECO:0000259" key="6">
    <source>
        <dbReference type="SMART" id="SM00363"/>
    </source>
</evidence>
<dbReference type="InterPro" id="IPR018496">
    <property type="entry name" value="PsdUridine_synth_RsuA/RluB_CS"/>
</dbReference>
<keyword evidence="3" id="KW-0694">RNA-binding</keyword>
<dbReference type="OrthoDB" id="9807213at2"/>
<evidence type="ECO:0000256" key="4">
    <source>
        <dbReference type="RuleBase" id="RU003887"/>
    </source>
</evidence>
<dbReference type="PANTHER" id="PTHR47683:SF2">
    <property type="entry name" value="RNA-BINDING S4 DOMAIN-CONTAINING PROTEIN"/>
    <property type="match status" value="1"/>
</dbReference>
<dbReference type="EMBL" id="FPAS01000005">
    <property type="protein sequence ID" value="SFT84151.1"/>
    <property type="molecule type" value="Genomic_DNA"/>
</dbReference>
<evidence type="ECO:0000313" key="7">
    <source>
        <dbReference type="EMBL" id="SFT84151.1"/>
    </source>
</evidence>
<dbReference type="CDD" id="cd00165">
    <property type="entry name" value="S4"/>
    <property type="match status" value="1"/>
</dbReference>
<dbReference type="PROSITE" id="PS50889">
    <property type="entry name" value="S4"/>
    <property type="match status" value="1"/>
</dbReference>
<feature type="compositionally biased region" description="Basic residues" evidence="5">
    <location>
        <begin position="23"/>
        <end position="32"/>
    </location>
</feature>
<dbReference type="Gene3D" id="3.30.70.1560">
    <property type="entry name" value="Alpha-L RNA-binding motif"/>
    <property type="match status" value="1"/>
</dbReference>
<keyword evidence="8" id="KW-1185">Reference proteome</keyword>
<dbReference type="AlphaFoldDB" id="A0A1I7BAN1"/>
<dbReference type="InterPro" id="IPR006145">
    <property type="entry name" value="PsdUridine_synth_RsuA/RluA"/>
</dbReference>
<organism evidence="7 8">
    <name type="scientific">Lishizhenia tianjinensis</name>
    <dbReference type="NCBI Taxonomy" id="477690"/>
    <lineage>
        <taxon>Bacteria</taxon>
        <taxon>Pseudomonadati</taxon>
        <taxon>Bacteroidota</taxon>
        <taxon>Flavobacteriia</taxon>
        <taxon>Flavobacteriales</taxon>
        <taxon>Crocinitomicaceae</taxon>
        <taxon>Lishizhenia</taxon>
    </lineage>
</organism>
<dbReference type="Gene3D" id="3.30.70.580">
    <property type="entry name" value="Pseudouridine synthase I, catalytic domain, N-terminal subdomain"/>
    <property type="match status" value="1"/>
</dbReference>
<dbReference type="InterPro" id="IPR042092">
    <property type="entry name" value="PsdUridine_s_RsuA/RluB/E/F_cat"/>
</dbReference>
<evidence type="ECO:0000256" key="1">
    <source>
        <dbReference type="ARBA" id="ARBA00008348"/>
    </source>
</evidence>
<sequence>MGYSNKKSASQKSKTNSAGKSKSFSKNKKSKPSFKSQKPAGGRPHFGNKAPKSKEPLPSFSNEVRLNKFLSNAGICSRREADVLIETGVVSINGKIVTEMGYKVKPGDKVQYDGETINAETKRYVLLNKPKDFITTMDDPWGRKTVMGLVMKACKERVYPVGRLDRDTTGLLLFTNDGDLAKKLTHPRHKASKIYHVHTDKPVSVEHIKQIEAGIHLEDGEIKADNISYVEGKTSRDVGIEIHSGKNRIVRRIFEHLGYTVVKLDRVKFHSLTKKDLPRGKYRHLTEQEVAFLKMS</sequence>
<dbReference type="SUPFAM" id="SSF55174">
    <property type="entry name" value="Alpha-L RNA-binding motif"/>
    <property type="match status" value="1"/>
</dbReference>
<dbReference type="Pfam" id="PF00849">
    <property type="entry name" value="PseudoU_synth_2"/>
    <property type="match status" value="1"/>
</dbReference>
<dbReference type="Gene3D" id="3.10.290.10">
    <property type="entry name" value="RNA-binding S4 domain"/>
    <property type="match status" value="1"/>
</dbReference>
<feature type="compositionally biased region" description="Polar residues" evidence="5">
    <location>
        <begin position="1"/>
        <end position="19"/>
    </location>
</feature>
<dbReference type="SMART" id="SM00363">
    <property type="entry name" value="S4"/>
    <property type="match status" value="1"/>
</dbReference>
<gene>
    <name evidence="7" type="ORF">SAMN05216474_2621</name>
</gene>
<accession>A0A1I7BAN1</accession>
<dbReference type="EC" id="5.4.99.-" evidence="4"/>
<dbReference type="InterPro" id="IPR002942">
    <property type="entry name" value="S4_RNA-bd"/>
</dbReference>
<keyword evidence="2 4" id="KW-0413">Isomerase</keyword>
<evidence type="ECO:0000256" key="5">
    <source>
        <dbReference type="SAM" id="MobiDB-lite"/>
    </source>
</evidence>
<dbReference type="NCBIfam" id="TIGR00093">
    <property type="entry name" value="pseudouridine synthase"/>
    <property type="match status" value="1"/>
</dbReference>
<dbReference type="PROSITE" id="PS01149">
    <property type="entry name" value="PSI_RSU"/>
    <property type="match status" value="1"/>
</dbReference>
<dbReference type="CDD" id="cd02870">
    <property type="entry name" value="PseudoU_synth_RsuA_like"/>
    <property type="match status" value="1"/>
</dbReference>
<dbReference type="GO" id="GO:0003723">
    <property type="term" value="F:RNA binding"/>
    <property type="evidence" value="ECO:0007669"/>
    <property type="project" value="UniProtKB-KW"/>
</dbReference>
<dbReference type="SUPFAM" id="SSF55120">
    <property type="entry name" value="Pseudouridine synthase"/>
    <property type="match status" value="1"/>
</dbReference>
<dbReference type="Proteomes" id="UP000236454">
    <property type="component" value="Unassembled WGS sequence"/>
</dbReference>
<evidence type="ECO:0000256" key="2">
    <source>
        <dbReference type="ARBA" id="ARBA00023235"/>
    </source>
</evidence>
<dbReference type="PANTHER" id="PTHR47683">
    <property type="entry name" value="PSEUDOURIDINE SYNTHASE FAMILY PROTEIN-RELATED"/>
    <property type="match status" value="1"/>
</dbReference>
<dbReference type="InterPro" id="IPR020103">
    <property type="entry name" value="PsdUridine_synth_cat_dom_sf"/>
</dbReference>
<dbReference type="InterPro" id="IPR036986">
    <property type="entry name" value="S4_RNA-bd_sf"/>
</dbReference>
<dbReference type="GO" id="GO:0000455">
    <property type="term" value="P:enzyme-directed rRNA pseudouridine synthesis"/>
    <property type="evidence" value="ECO:0007669"/>
    <property type="project" value="UniProtKB-ARBA"/>
</dbReference>
<dbReference type="GO" id="GO:0120159">
    <property type="term" value="F:rRNA pseudouridine synthase activity"/>
    <property type="evidence" value="ECO:0007669"/>
    <property type="project" value="UniProtKB-ARBA"/>
</dbReference>
<dbReference type="InterPro" id="IPR020094">
    <property type="entry name" value="TruA/RsuA/RluB/E/F_N"/>
</dbReference>
<evidence type="ECO:0000256" key="3">
    <source>
        <dbReference type="PROSITE-ProRule" id="PRU00182"/>
    </source>
</evidence>
<proteinExistence type="inferred from homology"/>
<dbReference type="Pfam" id="PF01479">
    <property type="entry name" value="S4"/>
    <property type="match status" value="1"/>
</dbReference>
<dbReference type="FunFam" id="3.10.290.10:FF:000003">
    <property type="entry name" value="Pseudouridine synthase"/>
    <property type="match status" value="1"/>
</dbReference>
<dbReference type="RefSeq" id="WP_090251204.1">
    <property type="nucleotide sequence ID" value="NZ_FPAS01000005.1"/>
</dbReference>
<feature type="domain" description="RNA-binding S4" evidence="6">
    <location>
        <begin position="64"/>
        <end position="126"/>
    </location>
</feature>
<feature type="region of interest" description="Disordered" evidence="5">
    <location>
        <begin position="1"/>
        <end position="59"/>
    </location>
</feature>
<dbReference type="STRING" id="477690.SAMN05216474_2621"/>
<comment type="similarity">
    <text evidence="1 4">Belongs to the pseudouridine synthase RsuA family.</text>
</comment>
<dbReference type="InterPro" id="IPR050343">
    <property type="entry name" value="RsuA_PseudoU_synthase"/>
</dbReference>
<evidence type="ECO:0000313" key="8">
    <source>
        <dbReference type="Proteomes" id="UP000236454"/>
    </source>
</evidence>
<protein>
    <recommendedName>
        <fullName evidence="4">Pseudouridine synthase</fullName>
        <ecNumber evidence="4">5.4.99.-</ecNumber>
    </recommendedName>
</protein>